<name>A0ABR1S2N8_9PEZI</name>
<feature type="signal peptide" evidence="1">
    <location>
        <begin position="1"/>
        <end position="21"/>
    </location>
</feature>
<comment type="caution">
    <text evidence="2">The sequence shown here is derived from an EMBL/GenBank/DDBJ whole genome shotgun (WGS) entry which is preliminary data.</text>
</comment>
<organism evidence="2 3">
    <name type="scientific">Apiospora rasikravindrae</name>
    <dbReference type="NCBI Taxonomy" id="990691"/>
    <lineage>
        <taxon>Eukaryota</taxon>
        <taxon>Fungi</taxon>
        <taxon>Dikarya</taxon>
        <taxon>Ascomycota</taxon>
        <taxon>Pezizomycotina</taxon>
        <taxon>Sordariomycetes</taxon>
        <taxon>Xylariomycetidae</taxon>
        <taxon>Amphisphaeriales</taxon>
        <taxon>Apiosporaceae</taxon>
        <taxon>Apiospora</taxon>
    </lineage>
</organism>
<keyword evidence="1" id="KW-0732">Signal</keyword>
<proteinExistence type="predicted"/>
<protein>
    <submittedName>
        <fullName evidence="2">Uncharacterized protein</fullName>
    </submittedName>
</protein>
<evidence type="ECO:0000256" key="1">
    <source>
        <dbReference type="SAM" id="SignalP"/>
    </source>
</evidence>
<sequence>MQFRAALASAAALFFAAQTMGAALDTGSDLDTRAVLIATDKYTACNCPNNCSHKSGSSCKYRQDGTNGSPTFSGQNLKVEFCQLTQEEALELLLEASGSWCHVPRRLLRKCRLLDMNHLDAGIDDPSSKLELGISDPELHKMAVDVALRVANTKRAESLSSLGFHSLVLPYERYRKFCRLRSPTSTTCDPSAAFGLHDYSDNHGYGLLQSYPKTIISVWEPGMSPPRSTWFADMIRSSLAQGHTALTNLGGKSYVVMCNDTKDDVRDFEIFMDYTDAIRLFRLGMSNFVENVVQGGDLDDLSVSLRRAARDLETQSRASTRELIQSVGMAYVA</sequence>
<dbReference type="EMBL" id="JAQQWK010000011">
    <property type="protein sequence ID" value="KAK8024403.1"/>
    <property type="molecule type" value="Genomic_DNA"/>
</dbReference>
<evidence type="ECO:0000313" key="2">
    <source>
        <dbReference type="EMBL" id="KAK8024403.1"/>
    </source>
</evidence>
<evidence type="ECO:0000313" key="3">
    <source>
        <dbReference type="Proteomes" id="UP001444661"/>
    </source>
</evidence>
<gene>
    <name evidence="2" type="ORF">PG993_012469</name>
</gene>
<dbReference type="Proteomes" id="UP001444661">
    <property type="component" value="Unassembled WGS sequence"/>
</dbReference>
<keyword evidence="3" id="KW-1185">Reference proteome</keyword>
<accession>A0ABR1S2N8</accession>
<feature type="chain" id="PRO_5046734237" evidence="1">
    <location>
        <begin position="22"/>
        <end position="333"/>
    </location>
</feature>
<reference evidence="2 3" key="1">
    <citation type="submission" date="2023-01" db="EMBL/GenBank/DDBJ databases">
        <title>Analysis of 21 Apiospora genomes using comparative genomics revels a genus with tremendous synthesis potential of carbohydrate active enzymes and secondary metabolites.</title>
        <authorList>
            <person name="Sorensen T."/>
        </authorList>
    </citation>
    <scope>NUCLEOTIDE SEQUENCE [LARGE SCALE GENOMIC DNA]</scope>
    <source>
        <strain evidence="2 3">CBS 33761</strain>
    </source>
</reference>